<keyword evidence="4" id="KW-1185">Reference proteome</keyword>
<dbReference type="InterPro" id="IPR043502">
    <property type="entry name" value="DNA/RNA_pol_sf"/>
</dbReference>
<proteinExistence type="predicted"/>
<dbReference type="SUPFAM" id="SSF56672">
    <property type="entry name" value="DNA/RNA polymerases"/>
    <property type="match status" value="2"/>
</dbReference>
<protein>
    <recommendedName>
        <fullName evidence="2">Reverse transcriptase domain-containing protein</fullName>
    </recommendedName>
</protein>
<reference evidence="3 4" key="1">
    <citation type="journal article" date="2018" name="Cell">
        <title>The Chara Genome: Secondary Complexity and Implications for Plant Terrestrialization.</title>
        <authorList>
            <person name="Nishiyama T."/>
            <person name="Sakayama H."/>
            <person name="Vries J.D."/>
            <person name="Buschmann H."/>
            <person name="Saint-Marcoux D."/>
            <person name="Ullrich K.K."/>
            <person name="Haas F.B."/>
            <person name="Vanderstraeten L."/>
            <person name="Becker D."/>
            <person name="Lang D."/>
            <person name="Vosolsobe S."/>
            <person name="Rombauts S."/>
            <person name="Wilhelmsson P.K.I."/>
            <person name="Janitza P."/>
            <person name="Kern R."/>
            <person name="Heyl A."/>
            <person name="Rumpler F."/>
            <person name="Villalobos L.I.A.C."/>
            <person name="Clay J.M."/>
            <person name="Skokan R."/>
            <person name="Toyoda A."/>
            <person name="Suzuki Y."/>
            <person name="Kagoshima H."/>
            <person name="Schijlen E."/>
            <person name="Tajeshwar N."/>
            <person name="Catarino B."/>
            <person name="Hetherington A.J."/>
            <person name="Saltykova A."/>
            <person name="Bonnot C."/>
            <person name="Breuninger H."/>
            <person name="Symeonidi A."/>
            <person name="Radhakrishnan G.V."/>
            <person name="Van Nieuwerburgh F."/>
            <person name="Deforce D."/>
            <person name="Chang C."/>
            <person name="Karol K.G."/>
            <person name="Hedrich R."/>
            <person name="Ulvskov P."/>
            <person name="Glockner G."/>
            <person name="Delwiche C.F."/>
            <person name="Petrasek J."/>
            <person name="Van de Peer Y."/>
            <person name="Friml J."/>
            <person name="Beilby M."/>
            <person name="Dolan L."/>
            <person name="Kohara Y."/>
            <person name="Sugano S."/>
            <person name="Fujiyama A."/>
            <person name="Delaux P.-M."/>
            <person name="Quint M."/>
            <person name="TheiBen G."/>
            <person name="Hagemann M."/>
            <person name="Harholt J."/>
            <person name="Dunand C."/>
            <person name="Zachgo S."/>
            <person name="Langdale J."/>
            <person name="Maumus F."/>
            <person name="Straeten D.V.D."/>
            <person name="Gould S.B."/>
            <person name="Rensing S.A."/>
        </authorList>
    </citation>
    <scope>NUCLEOTIDE SEQUENCE [LARGE SCALE GENOMIC DNA]</scope>
    <source>
        <strain evidence="3 4">S276</strain>
    </source>
</reference>
<evidence type="ECO:0000256" key="1">
    <source>
        <dbReference type="SAM" id="MobiDB-lite"/>
    </source>
</evidence>
<evidence type="ECO:0000259" key="2">
    <source>
        <dbReference type="PROSITE" id="PS50878"/>
    </source>
</evidence>
<name>A0A388KNW8_CHABU</name>
<dbReference type="Gene3D" id="3.10.10.10">
    <property type="entry name" value="HIV Type 1 Reverse Transcriptase, subunit A, domain 1"/>
    <property type="match status" value="2"/>
</dbReference>
<dbReference type="InterPro" id="IPR000477">
    <property type="entry name" value="RT_dom"/>
</dbReference>
<dbReference type="InterPro" id="IPR021109">
    <property type="entry name" value="Peptidase_aspartic_dom_sf"/>
</dbReference>
<accession>A0A388KNW8</accession>
<feature type="compositionally biased region" description="Basic and acidic residues" evidence="1">
    <location>
        <begin position="478"/>
        <end position="488"/>
    </location>
</feature>
<evidence type="ECO:0000313" key="4">
    <source>
        <dbReference type="Proteomes" id="UP000265515"/>
    </source>
</evidence>
<dbReference type="Gene3D" id="3.30.70.270">
    <property type="match status" value="1"/>
</dbReference>
<dbReference type="Proteomes" id="UP000265515">
    <property type="component" value="Unassembled WGS sequence"/>
</dbReference>
<dbReference type="InterPro" id="IPR043128">
    <property type="entry name" value="Rev_trsase/Diguanyl_cyclase"/>
</dbReference>
<dbReference type="InterPro" id="IPR051320">
    <property type="entry name" value="Viral_Replic_Matur_Polypro"/>
</dbReference>
<dbReference type="Pfam" id="PF00078">
    <property type="entry name" value="RVT_1"/>
    <property type="match status" value="1"/>
</dbReference>
<feature type="region of interest" description="Disordered" evidence="1">
    <location>
        <begin position="351"/>
        <end position="524"/>
    </location>
</feature>
<dbReference type="EMBL" id="BFEA01000153">
    <property type="protein sequence ID" value="GBG71760.1"/>
    <property type="molecule type" value="Genomic_DNA"/>
</dbReference>
<gene>
    <name evidence="3" type="ORF">CBR_g9168</name>
</gene>
<dbReference type="OrthoDB" id="420169at2759"/>
<dbReference type="CDD" id="cd01647">
    <property type="entry name" value="RT_LTR"/>
    <property type="match status" value="1"/>
</dbReference>
<dbReference type="PANTHER" id="PTHR33064:SF37">
    <property type="entry name" value="RIBONUCLEASE H"/>
    <property type="match status" value="1"/>
</dbReference>
<sequence length="1649" mass="187649">MRVEEQLVIAGYTVTVLLRAYVDEDLTASECRQRARDLIDERRADVLARVTFQTSISYDVMIWSHGYMRAEYYHDETVAEARARVRGSAGKRCGLRMEEESEAVGRVRKRVKEPLLSQVKKLVNKLRKIWSCQGEDEDESVRAFGMRFQKISDVLMKKGKISEVERCTIFIGHLSKGRQKSMLRNLPRDRLDFPEVLKLAIKAEADDYKDLVRRGMRRRDFSLYKEYVTDRCPDFKDYPWSEKNEAVAEEVKEIRDMVKGLTRQATEIVTATGATAYRDKPGGPYSLRWDRRNNDPWRSVEDRNPRTLTNYRTRGRERDDEPWRRRDDEIDRDRRDREPFVRARRLDDYPRSPRYEADRGRGDSRGRWETEESRRDGYRDEKYERSDRDEYRDDRYERSGRDGYRGSRYERGDQEWERQNGSRGRFERGGDAREHRDESRGWYNRGDRRDESRGRYNSGDRRDDSRGRYDQGGFGGDWRNDLRGRNERGGYGVSSEPYPKSSDPKAARKSISRGADDRASTPRNSCVYYDLGDVSMFPSMKENVEARRIKTSKGMKPVRSQSIKITFEGDMETTPIRVAATKSAIGSTSKKTDTDYVMAEKDGQRVDGEEVILSARKRGVKKFLMKSSLDEIDTVEPLRRALRQPMQCSILEYLAASKPTCDELQMITRKTRIPLSEEGQGAPKAETSTVAVTGVTARADRMATVLLDGMEGVPPDKFYILGSGAVETIINDGAVLDTVIDNDSEAVIIDEDLAVQLGLGLDRSYLFEIETVDGRKQQITGVCHKAAIEVQGIRVTLPVFAVKNCSSDLLLGRTWLSHVHAVTIERPDESQTLSIKKPDGTRVMIETVEPRARGTEQDPVIRLSRCLSPAARCDFARRNMDHCSQRKKERARVIEILKRCDKAIAFSDVERGRIDPRYANPARIYTIPHVPWNDAGWRYAQKEKEEVIAFLKEKMVSHVAKPSDSVYANRWFFLRKPNGKIRWIQDLRKVNAVTIRDVGSVPHADLLAEGAADDLGDVSMFPSMKENVEARRIKTSKGMEPVRSQSIKITFKGDMATTPIRVAATKSARGFTSKKTDTDYVMAEKDGQRVDGEEIILSPRKRGVKKFLMKSSLDEIYTVEPLRRALRQPMHCSILEYLAASKPSRDELQMITRKTCIPLPEEGQGAPKAEASTVAVKGVTARADRMTTVLLDGMEGVPPDKFYILGSGAVETIINDGAVLDTVIDNDSEAVIIDEDLAVQLGLGLDRSYLFEIETVDGRKQQITGVCHKAAIEVQGIRVTLPVFAVKNCSSDLLLGRTWLSHVHAVTIERPDESQTLSIKKPDGTRVMIETVEPRARGTEQDPVIRLSRCLSPAARCDFARRNMDHCSQRKKERARVIEILKRCDKAIAFSDVERGRIDPRYAKPARIYTIPHVPWNDAGWRYAQKEKEEVIAFLKEKMVSHVAKPSDSVYANRWFFLRKPNGKIRWIQDLRKVNAVTIRDVGSVPHADLLAEGAAGRSIYSVCDLFSGYDEVPLDPRDRHLTAMHSPLGLIQMMVVPMGWTNGVTVFKRVMVAVLKDFIPDKVEVFLDDFPIKGLVDRDETEVVPGVRRFVEQHLTDICAVLEQLDDANLTVSGTKSRCVVSTIKILGFISDSRGRRADPTKLDKLMN</sequence>
<comment type="caution">
    <text evidence="3">The sequence shown here is derived from an EMBL/GenBank/DDBJ whole genome shotgun (WGS) entry which is preliminary data.</text>
</comment>
<dbReference type="CDD" id="cd00303">
    <property type="entry name" value="retropepsin_like"/>
    <property type="match status" value="2"/>
</dbReference>
<dbReference type="Gramene" id="GBG71760">
    <property type="protein sequence ID" value="GBG71760"/>
    <property type="gene ID" value="CBR_g9168"/>
</dbReference>
<dbReference type="PROSITE" id="PS50878">
    <property type="entry name" value="RT_POL"/>
    <property type="match status" value="1"/>
</dbReference>
<feature type="domain" description="Reverse transcriptase" evidence="2">
    <location>
        <begin position="1439"/>
        <end position="1632"/>
    </location>
</feature>
<dbReference type="PANTHER" id="PTHR33064">
    <property type="entry name" value="POL PROTEIN"/>
    <property type="match status" value="1"/>
</dbReference>
<organism evidence="3 4">
    <name type="scientific">Chara braunii</name>
    <name type="common">Braun's stonewort</name>
    <dbReference type="NCBI Taxonomy" id="69332"/>
    <lineage>
        <taxon>Eukaryota</taxon>
        <taxon>Viridiplantae</taxon>
        <taxon>Streptophyta</taxon>
        <taxon>Charophyceae</taxon>
        <taxon>Charales</taxon>
        <taxon>Characeae</taxon>
        <taxon>Chara</taxon>
    </lineage>
</organism>
<feature type="compositionally biased region" description="Basic and acidic residues" evidence="1">
    <location>
        <begin position="351"/>
        <end position="469"/>
    </location>
</feature>
<dbReference type="Gene3D" id="2.40.70.10">
    <property type="entry name" value="Acid Proteases"/>
    <property type="match status" value="2"/>
</dbReference>
<evidence type="ECO:0000313" key="3">
    <source>
        <dbReference type="EMBL" id="GBG71760.1"/>
    </source>
</evidence>